<keyword evidence="1" id="KW-0503">Monooxygenase</keyword>
<dbReference type="NCBIfam" id="NF008333">
    <property type="entry name" value="PRK11118.1"/>
    <property type="match status" value="1"/>
</dbReference>
<comment type="caution">
    <text evidence="1">The sequence shown here is derived from an EMBL/GenBank/DDBJ whole genome shotgun (WGS) entry which is preliminary data.</text>
</comment>
<dbReference type="GO" id="GO:0004497">
    <property type="term" value="F:monooxygenase activity"/>
    <property type="evidence" value="ECO:0007669"/>
    <property type="project" value="UniProtKB-KW"/>
</dbReference>
<dbReference type="Proteomes" id="UP001500954">
    <property type="component" value="Unassembled WGS sequence"/>
</dbReference>
<keyword evidence="1" id="KW-0560">Oxidoreductase</keyword>
<dbReference type="Pfam" id="PF08803">
    <property type="entry name" value="ydhR"/>
    <property type="match status" value="1"/>
</dbReference>
<evidence type="ECO:0000313" key="2">
    <source>
        <dbReference type="Proteomes" id="UP001500954"/>
    </source>
</evidence>
<dbReference type="InterPro" id="IPR011008">
    <property type="entry name" value="Dimeric_a/b-barrel"/>
</dbReference>
<keyword evidence="2" id="KW-1185">Reference proteome</keyword>
<sequence length="103" mass="12164">MSQLKIWDLHLKYDGPVTKEFMEGKSNLAKSIAKEEGVIWKIWTYEKDTNHYGSTYLFKNIEYLEKYKKMHIKRLHAIGITDITDHVFDIFENLSKINNAPLS</sequence>
<dbReference type="PANTHER" id="PTHR39169">
    <property type="match status" value="1"/>
</dbReference>
<protein>
    <submittedName>
        <fullName evidence="1">Monooxygenase</fullName>
    </submittedName>
</protein>
<dbReference type="SUPFAM" id="SSF54909">
    <property type="entry name" value="Dimeric alpha+beta barrel"/>
    <property type="match status" value="1"/>
</dbReference>
<name>A0ABP6Y4P1_9FLAO</name>
<proteinExistence type="predicted"/>
<reference evidence="2" key="1">
    <citation type="journal article" date="2019" name="Int. J. Syst. Evol. Microbiol.">
        <title>The Global Catalogue of Microorganisms (GCM) 10K type strain sequencing project: providing services to taxonomists for standard genome sequencing and annotation.</title>
        <authorList>
            <consortium name="The Broad Institute Genomics Platform"/>
            <consortium name="The Broad Institute Genome Sequencing Center for Infectious Disease"/>
            <person name="Wu L."/>
            <person name="Ma J."/>
        </authorList>
    </citation>
    <scope>NUCLEOTIDE SEQUENCE [LARGE SCALE GENOMIC DNA]</scope>
    <source>
        <strain evidence="2">JCM 17111</strain>
    </source>
</reference>
<dbReference type="InterPro" id="IPR014910">
    <property type="entry name" value="YdhR"/>
</dbReference>
<dbReference type="EMBL" id="BAABCY010000076">
    <property type="protein sequence ID" value="GAA3576526.1"/>
    <property type="molecule type" value="Genomic_DNA"/>
</dbReference>
<dbReference type="PANTHER" id="PTHR39169:SF1">
    <property type="entry name" value="MONOOXYGENASE YDHR-RELATED"/>
    <property type="match status" value="1"/>
</dbReference>
<accession>A0ABP6Y4P1</accession>
<organism evidence="1 2">
    <name type="scientific">Snuella lapsa</name>
    <dbReference type="NCBI Taxonomy" id="870481"/>
    <lineage>
        <taxon>Bacteria</taxon>
        <taxon>Pseudomonadati</taxon>
        <taxon>Bacteroidota</taxon>
        <taxon>Flavobacteriia</taxon>
        <taxon>Flavobacteriales</taxon>
        <taxon>Flavobacteriaceae</taxon>
        <taxon>Snuella</taxon>
    </lineage>
</organism>
<dbReference type="RefSeq" id="WP_345006796.1">
    <property type="nucleotide sequence ID" value="NZ_BAABCY010000076.1"/>
</dbReference>
<evidence type="ECO:0000313" key="1">
    <source>
        <dbReference type="EMBL" id="GAA3576526.1"/>
    </source>
</evidence>
<dbReference type="Gene3D" id="3.30.70.100">
    <property type="match status" value="1"/>
</dbReference>
<gene>
    <name evidence="1" type="ORF">GCM10022395_26690</name>
</gene>